<feature type="domain" description="NodB homology" evidence="1">
    <location>
        <begin position="50"/>
        <end position="229"/>
    </location>
</feature>
<evidence type="ECO:0000313" key="2">
    <source>
        <dbReference type="EMBL" id="NEZ59210.1"/>
    </source>
</evidence>
<dbReference type="SUPFAM" id="SSF88713">
    <property type="entry name" value="Glycoside hydrolase/deacetylase"/>
    <property type="match status" value="1"/>
</dbReference>
<dbReference type="InterPro" id="IPR011330">
    <property type="entry name" value="Glyco_hydro/deAcase_b/a-brl"/>
</dbReference>
<gene>
    <name evidence="2" type="ORF">DXZ20_26915</name>
</gene>
<reference evidence="2 3" key="1">
    <citation type="journal article" date="2020" name="Microb. Ecol.">
        <title>Ecogenomics of the Marine Benthic Filamentous Cyanobacterium Adonisia.</title>
        <authorList>
            <person name="Walter J.M."/>
            <person name="Coutinho F.H."/>
            <person name="Leomil L."/>
            <person name="Hargreaves P.I."/>
            <person name="Campeao M.E."/>
            <person name="Vieira V.V."/>
            <person name="Silva B.S."/>
            <person name="Fistarol G.O."/>
            <person name="Salomon P.S."/>
            <person name="Sawabe T."/>
            <person name="Mino S."/>
            <person name="Hosokawa M."/>
            <person name="Miyashita H."/>
            <person name="Maruyama F."/>
            <person name="van Verk M.C."/>
            <person name="Dutilh B.E."/>
            <person name="Thompson C.C."/>
            <person name="Thompson F.L."/>
        </authorList>
    </citation>
    <scope>NUCLEOTIDE SEQUENCE [LARGE SCALE GENOMIC DNA]</scope>
    <source>
        <strain evidence="2 3">CCMR0081</strain>
    </source>
</reference>
<dbReference type="PROSITE" id="PS51677">
    <property type="entry name" value="NODB"/>
    <property type="match status" value="1"/>
</dbReference>
<comment type="caution">
    <text evidence="2">The sequence shown here is derived from an EMBL/GenBank/DDBJ whole genome shotgun (WGS) entry which is preliminary data.</text>
</comment>
<accession>A0A6M0RTJ9</accession>
<dbReference type="AlphaFoldDB" id="A0A6M0RTJ9"/>
<dbReference type="EMBL" id="QXHD01000004">
    <property type="protein sequence ID" value="NEZ59210.1"/>
    <property type="molecule type" value="Genomic_DNA"/>
</dbReference>
<evidence type="ECO:0000313" key="3">
    <source>
        <dbReference type="Proteomes" id="UP000481033"/>
    </source>
</evidence>
<keyword evidence="3" id="KW-1185">Reference proteome</keyword>
<dbReference type="Pfam" id="PF01522">
    <property type="entry name" value="Polysacc_deac_1"/>
    <property type="match status" value="1"/>
</dbReference>
<dbReference type="PANTHER" id="PTHR10587:SF137">
    <property type="entry name" value="4-DEOXY-4-FORMAMIDO-L-ARABINOSE-PHOSPHOUNDECAPRENOL DEFORMYLASE ARND-RELATED"/>
    <property type="match status" value="1"/>
</dbReference>
<dbReference type="InterPro" id="IPR050248">
    <property type="entry name" value="Polysacc_deacetylase_ArnD"/>
</dbReference>
<organism evidence="2 3">
    <name type="scientific">Adonisia turfae CCMR0081</name>
    <dbReference type="NCBI Taxonomy" id="2292702"/>
    <lineage>
        <taxon>Bacteria</taxon>
        <taxon>Bacillati</taxon>
        <taxon>Cyanobacteriota</taxon>
        <taxon>Adonisia</taxon>
        <taxon>Adonisia turfae</taxon>
    </lineage>
</organism>
<evidence type="ECO:0000259" key="1">
    <source>
        <dbReference type="PROSITE" id="PS51677"/>
    </source>
</evidence>
<sequence length="238" mass="27243">MKRWQKIILSLVSIGGVFLAYLCLRQPQWIFQMVSQIRPGALFFVSTEEPVIALTIDDGPQAETTAAILQVLERHEVQATFFMLSNELPSNEALLQEIIAKGHELGNHMTTDESSIRLSPTDFETKFLRADQTLSPYGNISWFRPGMGWYNNRMLDFIEKQGYQLVLGSLFPYDTHLPSIQFAQWFVLNNLDPGDILVLHDGPKNRGERTAQILDKLLPKIQQRGYRVVTLTELKTYD</sequence>
<dbReference type="Proteomes" id="UP000481033">
    <property type="component" value="Unassembled WGS sequence"/>
</dbReference>
<dbReference type="PANTHER" id="PTHR10587">
    <property type="entry name" value="GLYCOSYL TRANSFERASE-RELATED"/>
    <property type="match status" value="1"/>
</dbReference>
<proteinExistence type="predicted"/>
<dbReference type="InterPro" id="IPR002509">
    <property type="entry name" value="NODB_dom"/>
</dbReference>
<dbReference type="CDD" id="cd10958">
    <property type="entry name" value="CE4_NodB_like_2"/>
    <property type="match status" value="1"/>
</dbReference>
<dbReference type="Gene3D" id="3.20.20.370">
    <property type="entry name" value="Glycoside hydrolase/deacetylase"/>
    <property type="match status" value="1"/>
</dbReference>
<dbReference type="GO" id="GO:0005975">
    <property type="term" value="P:carbohydrate metabolic process"/>
    <property type="evidence" value="ECO:0007669"/>
    <property type="project" value="InterPro"/>
</dbReference>
<dbReference type="GO" id="GO:0016810">
    <property type="term" value="F:hydrolase activity, acting on carbon-nitrogen (but not peptide) bonds"/>
    <property type="evidence" value="ECO:0007669"/>
    <property type="project" value="InterPro"/>
</dbReference>
<protein>
    <submittedName>
        <fullName evidence="2">Peptidoglycan-N-acetylglucosamine deacetylase</fullName>
    </submittedName>
</protein>
<name>A0A6M0RTJ9_9CYAN</name>